<name>A0A9D4DEG7_DREPO</name>
<proteinExistence type="predicted"/>
<evidence type="ECO:0000313" key="2">
    <source>
        <dbReference type="Proteomes" id="UP000828390"/>
    </source>
</evidence>
<dbReference type="EMBL" id="JAIWYP010000010">
    <property type="protein sequence ID" value="KAH3747498.1"/>
    <property type="molecule type" value="Genomic_DNA"/>
</dbReference>
<evidence type="ECO:0000313" key="1">
    <source>
        <dbReference type="EMBL" id="KAH3747498.1"/>
    </source>
</evidence>
<gene>
    <name evidence="1" type="ORF">DPMN_181925</name>
</gene>
<accession>A0A9D4DEG7</accession>
<protein>
    <submittedName>
        <fullName evidence="1">Uncharacterized protein</fullName>
    </submittedName>
</protein>
<sequence length="140" mass="16694">MQTSLKTRGPGDHDVSETIFQIRPKYQLELTKFYSIIKTNVLTKFHKDWTINVTSRELTRAYLEDWTKHVTFRVLTRKMPPLPGGHIFRRTITIFQLSQTNIRTNVLTKFHRDWTINVTFRVLTSKNAMFFKRQEPYSNS</sequence>
<reference evidence="1" key="1">
    <citation type="journal article" date="2019" name="bioRxiv">
        <title>The Genome of the Zebra Mussel, Dreissena polymorpha: A Resource for Invasive Species Research.</title>
        <authorList>
            <person name="McCartney M.A."/>
            <person name="Auch B."/>
            <person name="Kono T."/>
            <person name="Mallez S."/>
            <person name="Zhang Y."/>
            <person name="Obille A."/>
            <person name="Becker A."/>
            <person name="Abrahante J.E."/>
            <person name="Garbe J."/>
            <person name="Badalamenti J.P."/>
            <person name="Herman A."/>
            <person name="Mangelson H."/>
            <person name="Liachko I."/>
            <person name="Sullivan S."/>
            <person name="Sone E.D."/>
            <person name="Koren S."/>
            <person name="Silverstein K.A.T."/>
            <person name="Beckman K.B."/>
            <person name="Gohl D.M."/>
        </authorList>
    </citation>
    <scope>NUCLEOTIDE SEQUENCE</scope>
    <source>
        <strain evidence="1">Duluth1</strain>
        <tissue evidence="1">Whole animal</tissue>
    </source>
</reference>
<comment type="caution">
    <text evidence="1">The sequence shown here is derived from an EMBL/GenBank/DDBJ whole genome shotgun (WGS) entry which is preliminary data.</text>
</comment>
<dbReference type="Proteomes" id="UP000828390">
    <property type="component" value="Unassembled WGS sequence"/>
</dbReference>
<keyword evidence="2" id="KW-1185">Reference proteome</keyword>
<dbReference type="AlphaFoldDB" id="A0A9D4DEG7"/>
<organism evidence="1 2">
    <name type="scientific">Dreissena polymorpha</name>
    <name type="common">Zebra mussel</name>
    <name type="synonym">Mytilus polymorpha</name>
    <dbReference type="NCBI Taxonomy" id="45954"/>
    <lineage>
        <taxon>Eukaryota</taxon>
        <taxon>Metazoa</taxon>
        <taxon>Spiralia</taxon>
        <taxon>Lophotrochozoa</taxon>
        <taxon>Mollusca</taxon>
        <taxon>Bivalvia</taxon>
        <taxon>Autobranchia</taxon>
        <taxon>Heteroconchia</taxon>
        <taxon>Euheterodonta</taxon>
        <taxon>Imparidentia</taxon>
        <taxon>Neoheterodontei</taxon>
        <taxon>Myida</taxon>
        <taxon>Dreissenoidea</taxon>
        <taxon>Dreissenidae</taxon>
        <taxon>Dreissena</taxon>
    </lineage>
</organism>
<reference evidence="1" key="2">
    <citation type="submission" date="2020-11" db="EMBL/GenBank/DDBJ databases">
        <authorList>
            <person name="McCartney M.A."/>
            <person name="Auch B."/>
            <person name="Kono T."/>
            <person name="Mallez S."/>
            <person name="Becker A."/>
            <person name="Gohl D.M."/>
            <person name="Silverstein K.A.T."/>
            <person name="Koren S."/>
            <person name="Bechman K.B."/>
            <person name="Herman A."/>
            <person name="Abrahante J.E."/>
            <person name="Garbe J."/>
        </authorList>
    </citation>
    <scope>NUCLEOTIDE SEQUENCE</scope>
    <source>
        <strain evidence="1">Duluth1</strain>
        <tissue evidence="1">Whole animal</tissue>
    </source>
</reference>